<protein>
    <submittedName>
        <fullName evidence="2">Uncharacterized conserved protein YlxW, UPF0749 family</fullName>
    </submittedName>
</protein>
<organism evidence="2 3">
    <name type="scientific">Rhodococcus tukisamuensis</name>
    <dbReference type="NCBI Taxonomy" id="168276"/>
    <lineage>
        <taxon>Bacteria</taxon>
        <taxon>Bacillati</taxon>
        <taxon>Actinomycetota</taxon>
        <taxon>Actinomycetes</taxon>
        <taxon>Mycobacteriales</taxon>
        <taxon>Nocardiaceae</taxon>
        <taxon>Rhodococcus</taxon>
    </lineage>
</organism>
<evidence type="ECO:0000256" key="1">
    <source>
        <dbReference type="ARBA" id="ARBA00009108"/>
    </source>
</evidence>
<evidence type="ECO:0000313" key="2">
    <source>
        <dbReference type="EMBL" id="SDE64617.1"/>
    </source>
</evidence>
<dbReference type="STRING" id="168276.SAMN05444580_12517"/>
<dbReference type="GO" id="GO:0005886">
    <property type="term" value="C:plasma membrane"/>
    <property type="evidence" value="ECO:0007669"/>
    <property type="project" value="TreeGrafter"/>
</dbReference>
<dbReference type="Pfam" id="PF05949">
    <property type="entry name" value="DUF881"/>
    <property type="match status" value="1"/>
</dbReference>
<dbReference type="PANTHER" id="PTHR37313">
    <property type="entry name" value="UPF0749 PROTEIN RV1825"/>
    <property type="match status" value="1"/>
</dbReference>
<keyword evidence="3" id="KW-1185">Reference proteome</keyword>
<reference evidence="2 3" key="1">
    <citation type="submission" date="2016-10" db="EMBL/GenBank/DDBJ databases">
        <authorList>
            <person name="de Groot N.N."/>
        </authorList>
    </citation>
    <scope>NUCLEOTIDE SEQUENCE [LARGE SCALE GENOMIC DNA]</scope>
    <source>
        <strain evidence="2 3">JCM 11308</strain>
    </source>
</reference>
<dbReference type="Proteomes" id="UP000199417">
    <property type="component" value="Unassembled WGS sequence"/>
</dbReference>
<evidence type="ECO:0000313" key="3">
    <source>
        <dbReference type="Proteomes" id="UP000199417"/>
    </source>
</evidence>
<dbReference type="InterPro" id="IPR010273">
    <property type="entry name" value="DUF881"/>
</dbReference>
<name>A0A1G7ELY5_9NOCA</name>
<gene>
    <name evidence="2" type="ORF">SAMN05444580_12517</name>
</gene>
<accession>A0A1G7ELY5</accession>
<dbReference type="EMBL" id="FNAB01000025">
    <property type="protein sequence ID" value="SDE64617.1"/>
    <property type="molecule type" value="Genomic_DNA"/>
</dbReference>
<proteinExistence type="inferred from homology"/>
<dbReference type="PANTHER" id="PTHR37313:SF4">
    <property type="entry name" value="CONSERVED MEMBRANE PROTEIN-RELATED"/>
    <property type="match status" value="1"/>
</dbReference>
<sequence length="258" mass="27447">MTEPDLPQHVAVGAGEGRRRVSTFWKVCVPAVCLVTGLLFATTREVSAGDELRRGDTTRMSDLVRGAQADVDRVSDQRDALASQVESLQADAAGSDAGVAAALDRVRGLETVAGFAEETGPGVRVTLTDAPRDSDGKYPADAQPDDLVVHQQDVQSVLNALWAGGATAVGMQDQRVVNTTAPRCIGNTLLLHGRTYSPPYVMTALGDPARLTAALDEEPGVRTFKQYAVRYGLGYTATAEESLTVPAYNGQLRTRFAE</sequence>
<comment type="similarity">
    <text evidence="1">Belongs to the UPF0749 family.</text>
</comment>
<dbReference type="Gene3D" id="3.30.70.1880">
    <property type="entry name" value="Protein of unknown function DUF881"/>
    <property type="match status" value="1"/>
</dbReference>
<dbReference type="AlphaFoldDB" id="A0A1G7ELY5"/>